<keyword evidence="2" id="KW-1185">Reference proteome</keyword>
<reference evidence="1 2" key="1">
    <citation type="submission" date="2020-12" db="EMBL/GenBank/DDBJ databases">
        <title>FDA dAtabase for Regulatory Grade micrObial Sequences (FDA-ARGOS): Supporting development and validation of Infectious Disease Dx tests.</title>
        <authorList>
            <person name="Nelson B."/>
            <person name="Plummer A."/>
            <person name="Tallon L."/>
            <person name="Sadzewicz L."/>
            <person name="Zhao X."/>
            <person name="Boylan J."/>
            <person name="Ott S."/>
            <person name="Bowen H."/>
            <person name="Vavikolanu K."/>
            <person name="Mehta A."/>
            <person name="Aluvathingal J."/>
            <person name="Nadendla S."/>
            <person name="Myers T."/>
            <person name="Yan Y."/>
            <person name="Sichtig H."/>
        </authorList>
    </citation>
    <scope>NUCLEOTIDE SEQUENCE [LARGE SCALE GENOMIC DNA]</scope>
    <source>
        <strain evidence="1 2">FDAARGOS_924</strain>
        <plasmid evidence="1 2">unnamed2</plasmid>
    </source>
</reference>
<geneLocation type="plasmid" evidence="1 2">
    <name>unnamed2</name>
</geneLocation>
<dbReference type="Proteomes" id="UP000596196">
    <property type="component" value="Plasmid unnamed2"/>
</dbReference>
<sequence>MQNQFELDEAVYFVSEYIKRYAVDREDREYAAEVIARSCNKENTADDIFYITTCREMINR</sequence>
<evidence type="ECO:0000313" key="1">
    <source>
        <dbReference type="EMBL" id="QQA13781.1"/>
    </source>
</evidence>
<keyword evidence="1" id="KW-0614">Plasmid</keyword>
<proteinExistence type="predicted"/>
<gene>
    <name evidence="1" type="ORF">I6G81_00715</name>
</gene>
<dbReference type="RefSeq" id="WP_003192763.1">
    <property type="nucleotide sequence ID" value="NZ_CP118959.1"/>
</dbReference>
<protein>
    <submittedName>
        <fullName evidence="1">Uncharacterized protein</fullName>
    </submittedName>
</protein>
<accession>A0A7T3S1Q3</accession>
<name>A0A7T3S1Q3_BACMY</name>
<dbReference type="EMBL" id="CP065876">
    <property type="protein sequence ID" value="QQA13781.1"/>
    <property type="molecule type" value="Genomic_DNA"/>
</dbReference>
<evidence type="ECO:0000313" key="2">
    <source>
        <dbReference type="Proteomes" id="UP000596196"/>
    </source>
</evidence>
<organism evidence="1 2">
    <name type="scientific">Bacillus mycoides</name>
    <dbReference type="NCBI Taxonomy" id="1405"/>
    <lineage>
        <taxon>Bacteria</taxon>
        <taxon>Bacillati</taxon>
        <taxon>Bacillota</taxon>
        <taxon>Bacilli</taxon>
        <taxon>Bacillales</taxon>
        <taxon>Bacillaceae</taxon>
        <taxon>Bacillus</taxon>
        <taxon>Bacillus cereus group</taxon>
    </lineage>
</organism>